<proteinExistence type="inferred from homology"/>
<sequence>MALFDAVAVAIHRQGRGWSMALRQPGRPDQIIGRVEDDAARDALLAPLSDLTARGLTVLLACDFPLGAPAAALAALDPHRADWQALWRRAARRDPALNSIFQDRSWPARLPEQRSGQVAAGPDLAAVACLQRLREHPELAEAFKVWPFDTGCGVLERPAPGTIVAAELPQADSDPMTRLIRLCHLDQAGRLGPLFAADPGLPADSAAALLRAEGWLLGLGPEGGETTAPPYLRDPAAIYDKSFAIIRAEADLAAFDALEQEVAVRVIHACGMPEIAADLSFAPGAAAAGRAALAAGRPLLVDVEMVAHGIIRRRLTAGSPVHCLLNDARTAPLAQRLGTTRTAAAVELWRPHLEGAVVAIGNAPTALFHLLELIQNGGPRPAAILGFPVGFVGAAESKEALAAAGLPHIALLGRRGGSAMAAAAVNALAGEAP</sequence>
<evidence type="ECO:0000256" key="2">
    <source>
        <dbReference type="ARBA" id="ARBA00009774"/>
    </source>
</evidence>
<dbReference type="PANTHER" id="PTHR43588">
    <property type="entry name" value="COBALT-PRECORRIN-8 METHYLMUTASE"/>
    <property type="match status" value="1"/>
</dbReference>
<evidence type="ECO:0000256" key="3">
    <source>
        <dbReference type="ARBA" id="ARBA00022573"/>
    </source>
</evidence>
<dbReference type="Gene3D" id="3.40.50.10230">
    <property type="entry name" value="Cobalamin biosynthesis CobH/CbiC, precorrin-8X methylmutase"/>
    <property type="match status" value="1"/>
</dbReference>
<evidence type="ECO:0000259" key="5">
    <source>
        <dbReference type="Pfam" id="PF02570"/>
    </source>
</evidence>
<dbReference type="InterPro" id="IPR036588">
    <property type="entry name" value="CobH/CbiC_sf"/>
</dbReference>
<evidence type="ECO:0000313" key="6">
    <source>
        <dbReference type="EMBL" id="OIR09110.1"/>
    </source>
</evidence>
<dbReference type="Pfam" id="PF02570">
    <property type="entry name" value="CbiC"/>
    <property type="match status" value="1"/>
</dbReference>
<organism evidence="6">
    <name type="scientific">mine drainage metagenome</name>
    <dbReference type="NCBI Taxonomy" id="410659"/>
    <lineage>
        <taxon>unclassified sequences</taxon>
        <taxon>metagenomes</taxon>
        <taxon>ecological metagenomes</taxon>
    </lineage>
</organism>
<protein>
    <submittedName>
        <fullName evidence="6">Precorrin-8X methylmutase</fullName>
        <ecNumber evidence="6">5.4.99.61</ecNumber>
    </submittedName>
</protein>
<evidence type="ECO:0000256" key="1">
    <source>
        <dbReference type="ARBA" id="ARBA00004953"/>
    </source>
</evidence>
<dbReference type="GO" id="GO:0009236">
    <property type="term" value="P:cobalamin biosynthetic process"/>
    <property type="evidence" value="ECO:0007669"/>
    <property type="project" value="UniProtKB-UniPathway"/>
</dbReference>
<dbReference type="UniPathway" id="UPA00148"/>
<dbReference type="NCBIfam" id="NF006136">
    <property type="entry name" value="PRK08285.1"/>
    <property type="match status" value="1"/>
</dbReference>
<reference evidence="6" key="1">
    <citation type="submission" date="2016-10" db="EMBL/GenBank/DDBJ databases">
        <title>Sequence of Gallionella enrichment culture.</title>
        <authorList>
            <person name="Poehlein A."/>
            <person name="Muehling M."/>
            <person name="Daniel R."/>
        </authorList>
    </citation>
    <scope>NUCLEOTIDE SEQUENCE</scope>
</reference>
<dbReference type="InterPro" id="IPR003722">
    <property type="entry name" value="Cbl_synth_CobH/CbiC"/>
</dbReference>
<dbReference type="PANTHER" id="PTHR43588:SF1">
    <property type="entry name" value="COBALT-PRECORRIN-8 METHYLMUTASE"/>
    <property type="match status" value="1"/>
</dbReference>
<comment type="similarity">
    <text evidence="2">Belongs to the CobH/CbiC family.</text>
</comment>
<keyword evidence="3" id="KW-0169">Cobalamin biosynthesis</keyword>
<dbReference type="GO" id="GO:0016993">
    <property type="term" value="F:precorrin-8X methylmutase activity"/>
    <property type="evidence" value="ECO:0007669"/>
    <property type="project" value="UniProtKB-EC"/>
</dbReference>
<feature type="domain" description="Cobalamin biosynthesis precorrin-8X methylmutase CobH/CbiC" evidence="5">
    <location>
        <begin position="238"/>
        <end position="429"/>
    </location>
</feature>
<dbReference type="EMBL" id="MLJW01000028">
    <property type="protein sequence ID" value="OIR09110.1"/>
    <property type="molecule type" value="Genomic_DNA"/>
</dbReference>
<accession>A0A1J5TAE1</accession>
<dbReference type="EC" id="5.4.99.61" evidence="6"/>
<dbReference type="SUPFAM" id="SSF63965">
    <property type="entry name" value="Precorrin-8X methylmutase CbiC/CobH"/>
    <property type="match status" value="1"/>
</dbReference>
<keyword evidence="4 6" id="KW-0413">Isomerase</keyword>
<comment type="pathway">
    <text evidence="1">Cofactor biosynthesis; adenosylcobalamin biosynthesis.</text>
</comment>
<gene>
    <name evidence="6" type="primary">cobH_1</name>
    <name evidence="6" type="ORF">GALL_87170</name>
</gene>
<comment type="caution">
    <text evidence="6">The sequence shown here is derived from an EMBL/GenBank/DDBJ whole genome shotgun (WGS) entry which is preliminary data.</text>
</comment>
<evidence type="ECO:0000256" key="4">
    <source>
        <dbReference type="ARBA" id="ARBA00023235"/>
    </source>
</evidence>
<name>A0A1J5TAE1_9ZZZZ</name>
<dbReference type="AlphaFoldDB" id="A0A1J5TAE1"/>